<proteinExistence type="predicted"/>
<evidence type="ECO:0000256" key="1">
    <source>
        <dbReference type="SAM" id="MobiDB-lite"/>
    </source>
</evidence>
<organism evidence="2 3">
    <name type="scientific">Saponaria officinalis</name>
    <name type="common">Common soapwort</name>
    <name type="synonym">Lychnis saponaria</name>
    <dbReference type="NCBI Taxonomy" id="3572"/>
    <lineage>
        <taxon>Eukaryota</taxon>
        <taxon>Viridiplantae</taxon>
        <taxon>Streptophyta</taxon>
        <taxon>Embryophyta</taxon>
        <taxon>Tracheophyta</taxon>
        <taxon>Spermatophyta</taxon>
        <taxon>Magnoliopsida</taxon>
        <taxon>eudicotyledons</taxon>
        <taxon>Gunneridae</taxon>
        <taxon>Pentapetalae</taxon>
        <taxon>Caryophyllales</taxon>
        <taxon>Caryophyllaceae</taxon>
        <taxon>Caryophylleae</taxon>
        <taxon>Saponaria</taxon>
    </lineage>
</organism>
<reference evidence="2" key="1">
    <citation type="submission" date="2024-03" db="EMBL/GenBank/DDBJ databases">
        <title>WGS assembly of Saponaria officinalis var. Norfolk2.</title>
        <authorList>
            <person name="Jenkins J."/>
            <person name="Shu S."/>
            <person name="Grimwood J."/>
            <person name="Barry K."/>
            <person name="Goodstein D."/>
            <person name="Schmutz J."/>
            <person name="Leebens-Mack J."/>
            <person name="Osbourn A."/>
        </authorList>
    </citation>
    <scope>NUCLEOTIDE SEQUENCE [LARGE SCALE GENOMIC DNA]</scope>
    <source>
        <strain evidence="2">JIC</strain>
    </source>
</reference>
<evidence type="ECO:0000313" key="2">
    <source>
        <dbReference type="EMBL" id="KAK9733279.1"/>
    </source>
</evidence>
<feature type="region of interest" description="Disordered" evidence="1">
    <location>
        <begin position="121"/>
        <end position="141"/>
    </location>
</feature>
<protein>
    <submittedName>
        <fullName evidence="2">Uncharacterized protein</fullName>
    </submittedName>
</protein>
<sequence length="346" mass="39166">MPHSIPLIKHWTDEMFNERAKAESDTGCLGSGLVARITFPICLQSTDERDGKQREVTNNAAENEDSESEYMLIKFPKGIESDEKIDARTTDKIQALILKLKRDSDLFHERNAMRFKEFKELTEASPPTRTEEGTSEPVLSPTQPFFRDPVFLHYIDSLTKMTKNVKIFAEDVPLFEDTNNVNTETEQQNEYADVIRDVEDDGDLGQFNEEGLEENEREDELNEREDEVVGGNKNGKEVVDDGDLGQFNKEGLEDNEREDEVVGGDDNGNEVDDGDLEGEHNQADEHDVGDDGNLGEENNEGDEQTVEEDVDDEKGVRVNDADDVQRMEINEDTVEDGTAVDKYPFF</sequence>
<accession>A0AAW1LD46</accession>
<evidence type="ECO:0000313" key="3">
    <source>
        <dbReference type="Proteomes" id="UP001443914"/>
    </source>
</evidence>
<dbReference type="EMBL" id="JBDFQZ010000004">
    <property type="protein sequence ID" value="KAK9733279.1"/>
    <property type="molecule type" value="Genomic_DNA"/>
</dbReference>
<gene>
    <name evidence="2" type="ORF">RND81_04G056800</name>
</gene>
<feature type="compositionally biased region" description="Acidic residues" evidence="1">
    <location>
        <begin position="210"/>
        <end position="228"/>
    </location>
</feature>
<feature type="compositionally biased region" description="Acidic residues" evidence="1">
    <location>
        <begin position="253"/>
        <end position="276"/>
    </location>
</feature>
<dbReference type="Proteomes" id="UP001443914">
    <property type="component" value="Unassembled WGS sequence"/>
</dbReference>
<feature type="compositionally biased region" description="Acidic residues" evidence="1">
    <location>
        <begin position="287"/>
        <end position="312"/>
    </location>
</feature>
<dbReference type="AlphaFoldDB" id="A0AAW1LD46"/>
<feature type="compositionally biased region" description="Basic and acidic residues" evidence="1">
    <location>
        <begin position="277"/>
        <end position="286"/>
    </location>
</feature>
<keyword evidence="3" id="KW-1185">Reference proteome</keyword>
<name>A0AAW1LD46_SAPOF</name>
<feature type="region of interest" description="Disordered" evidence="1">
    <location>
        <begin position="201"/>
        <end position="318"/>
    </location>
</feature>
<comment type="caution">
    <text evidence="2">The sequence shown here is derived from an EMBL/GenBank/DDBJ whole genome shotgun (WGS) entry which is preliminary data.</text>
</comment>